<protein>
    <submittedName>
        <fullName evidence="1">Uncharacterized protein</fullName>
    </submittedName>
</protein>
<dbReference type="AlphaFoldDB" id="A0A8K1GZ20"/>
<evidence type="ECO:0000313" key="2">
    <source>
        <dbReference type="Proteomes" id="UP000796761"/>
    </source>
</evidence>
<reference evidence="1" key="1">
    <citation type="submission" date="2019-04" db="EMBL/GenBank/DDBJ databases">
        <title>Genome assembly of Zosterops borbonicus 15179.</title>
        <authorList>
            <person name="Leroy T."/>
            <person name="Anselmetti Y."/>
            <person name="Tilak M.-K."/>
            <person name="Nabholz B."/>
        </authorList>
    </citation>
    <scope>NUCLEOTIDE SEQUENCE</scope>
    <source>
        <strain evidence="1">HGM_15179</strain>
        <tissue evidence="1">Muscle</tissue>
    </source>
</reference>
<evidence type="ECO:0000313" key="1">
    <source>
        <dbReference type="EMBL" id="TRZ26486.1"/>
    </source>
</evidence>
<organism evidence="1 2">
    <name type="scientific">Zosterops borbonicus</name>
    <dbReference type="NCBI Taxonomy" id="364589"/>
    <lineage>
        <taxon>Eukaryota</taxon>
        <taxon>Metazoa</taxon>
        <taxon>Chordata</taxon>
        <taxon>Craniata</taxon>
        <taxon>Vertebrata</taxon>
        <taxon>Euteleostomi</taxon>
        <taxon>Archelosauria</taxon>
        <taxon>Archosauria</taxon>
        <taxon>Dinosauria</taxon>
        <taxon>Saurischia</taxon>
        <taxon>Theropoda</taxon>
        <taxon>Coelurosauria</taxon>
        <taxon>Aves</taxon>
        <taxon>Neognathae</taxon>
        <taxon>Neoaves</taxon>
        <taxon>Telluraves</taxon>
        <taxon>Australaves</taxon>
        <taxon>Passeriformes</taxon>
        <taxon>Sylvioidea</taxon>
        <taxon>Zosteropidae</taxon>
        <taxon>Zosterops</taxon>
    </lineage>
</organism>
<dbReference type="Proteomes" id="UP000796761">
    <property type="component" value="Unassembled WGS sequence"/>
</dbReference>
<gene>
    <name evidence="1" type="ORF">HGM15179_000643</name>
</gene>
<proteinExistence type="predicted"/>
<name>A0A8K1GZ20_9PASS</name>
<dbReference type="EMBL" id="SWJQ01000013">
    <property type="protein sequence ID" value="TRZ26486.1"/>
    <property type="molecule type" value="Genomic_DNA"/>
</dbReference>
<comment type="caution">
    <text evidence="1">The sequence shown here is derived from an EMBL/GenBank/DDBJ whole genome shotgun (WGS) entry which is preliminary data.</text>
</comment>
<keyword evidence="2" id="KW-1185">Reference proteome</keyword>
<accession>A0A8K1GZ20</accession>
<sequence>MGDSVFSERPALSYAWSLVLGTEEGEVELGDSKLKIMGDEKEEKLQSTDEREKGIDEVTLLRLGLAASPQPKH</sequence>